<keyword evidence="1" id="KW-0732">Signal</keyword>
<gene>
    <name evidence="2" type="ORF">HB778_12715</name>
</gene>
<proteinExistence type="predicted"/>
<reference evidence="2" key="1">
    <citation type="journal article" date="2020" name="Mol. Plant Microbe Interact.">
        <title>Complete genome sequences of four natural Pseudomonas isolates that catabolize a wide range of aromatic compounds relevant to lignin valorization.</title>
        <authorList>
            <person name="Hatmaker E.A."/>
            <person name="Presle G."/>
            <person name="Cannon O."/>
            <person name="Guss A.M."/>
            <person name="Elkins J.G."/>
        </authorList>
    </citation>
    <scope>NUCLEOTIDE SEQUENCE</scope>
    <source>
        <strain evidence="2">583</strain>
    </source>
</reference>
<protein>
    <submittedName>
        <fullName evidence="2">Uncharacterized protein</fullName>
    </submittedName>
</protein>
<dbReference type="AlphaFoldDB" id="A0A7G6T3A1"/>
<feature type="signal peptide" evidence="1">
    <location>
        <begin position="1"/>
        <end position="21"/>
    </location>
</feature>
<accession>A0A7G6T3A1</accession>
<dbReference type="EMBL" id="CP050296">
    <property type="protein sequence ID" value="QND61233.1"/>
    <property type="molecule type" value="Genomic_DNA"/>
</dbReference>
<evidence type="ECO:0000313" key="2">
    <source>
        <dbReference type="EMBL" id="QND61233.1"/>
    </source>
</evidence>
<sequence length="75" mass="8280">MIRKIAIATALISQFTMSAFGATEQWWVAKDAVSKQCEVVTKKPDGTLVIDLAKTTYKSEAEANAAMKKMPRCKK</sequence>
<evidence type="ECO:0000313" key="3">
    <source>
        <dbReference type="Proteomes" id="UP000515465"/>
    </source>
</evidence>
<dbReference type="Proteomes" id="UP000515465">
    <property type="component" value="Chromosome"/>
</dbReference>
<feature type="chain" id="PRO_5028913174" evidence="1">
    <location>
        <begin position="22"/>
        <end position="75"/>
    </location>
</feature>
<name>A0A7G6T3A1_9HYPH</name>
<organism evidence="2 3">
    <name type="scientific">Mesorhizobium huakuii</name>
    <dbReference type="NCBI Taxonomy" id="28104"/>
    <lineage>
        <taxon>Bacteria</taxon>
        <taxon>Pseudomonadati</taxon>
        <taxon>Pseudomonadota</taxon>
        <taxon>Alphaproteobacteria</taxon>
        <taxon>Hyphomicrobiales</taxon>
        <taxon>Phyllobacteriaceae</taxon>
        <taxon>Mesorhizobium</taxon>
    </lineage>
</organism>
<evidence type="ECO:0000256" key="1">
    <source>
        <dbReference type="SAM" id="SignalP"/>
    </source>
</evidence>